<protein>
    <submittedName>
        <fullName evidence="2">Uncharacterized protein</fullName>
    </submittedName>
</protein>
<evidence type="ECO:0000313" key="3">
    <source>
        <dbReference type="Proteomes" id="UP000663832"/>
    </source>
</evidence>
<gene>
    <name evidence="2" type="ORF">BJG266_LOCUS30886</name>
    <name evidence="1" type="ORF">QVE165_LOCUS6946</name>
</gene>
<comment type="caution">
    <text evidence="2">The sequence shown here is derived from an EMBL/GenBank/DDBJ whole genome shotgun (WGS) entry which is preliminary data.</text>
</comment>
<dbReference type="InterPro" id="IPR036291">
    <property type="entry name" value="NAD(P)-bd_dom_sf"/>
</dbReference>
<evidence type="ECO:0000313" key="2">
    <source>
        <dbReference type="EMBL" id="CAF1275115.1"/>
    </source>
</evidence>
<accession>A0A815BL85</accession>
<dbReference type="EMBL" id="CAJNOI010000424">
    <property type="protein sequence ID" value="CAF1275115.1"/>
    <property type="molecule type" value="Genomic_DNA"/>
</dbReference>
<evidence type="ECO:0000313" key="4">
    <source>
        <dbReference type="Proteomes" id="UP000663877"/>
    </source>
</evidence>
<name>A0A815BL85_9BILA</name>
<dbReference type="AlphaFoldDB" id="A0A815BL85"/>
<dbReference type="Proteomes" id="UP000663832">
    <property type="component" value="Unassembled WGS sequence"/>
</dbReference>
<proteinExistence type="predicted"/>
<dbReference type="Proteomes" id="UP000663877">
    <property type="component" value="Unassembled WGS sequence"/>
</dbReference>
<dbReference type="SUPFAM" id="SSF51735">
    <property type="entry name" value="NAD(P)-binding Rossmann-fold domains"/>
    <property type="match status" value="1"/>
</dbReference>
<evidence type="ECO:0000313" key="1">
    <source>
        <dbReference type="EMBL" id="CAF0853034.1"/>
    </source>
</evidence>
<organism evidence="2 4">
    <name type="scientific">Adineta steineri</name>
    <dbReference type="NCBI Taxonomy" id="433720"/>
    <lineage>
        <taxon>Eukaryota</taxon>
        <taxon>Metazoa</taxon>
        <taxon>Spiralia</taxon>
        <taxon>Gnathifera</taxon>
        <taxon>Rotifera</taxon>
        <taxon>Eurotatoria</taxon>
        <taxon>Bdelloidea</taxon>
        <taxon>Adinetida</taxon>
        <taxon>Adinetidae</taxon>
        <taxon>Adineta</taxon>
    </lineage>
</organism>
<reference evidence="2" key="1">
    <citation type="submission" date="2021-02" db="EMBL/GenBank/DDBJ databases">
        <authorList>
            <person name="Nowell W R."/>
        </authorList>
    </citation>
    <scope>NUCLEOTIDE SEQUENCE</scope>
</reference>
<keyword evidence="3" id="KW-1185">Reference proteome</keyword>
<dbReference type="OrthoDB" id="10286555at2759"/>
<dbReference type="EMBL" id="CAJNOM010000029">
    <property type="protein sequence ID" value="CAF0853034.1"/>
    <property type="molecule type" value="Genomic_DNA"/>
</dbReference>
<sequence length="98" mass="10654">MINAFEINALGPFCYSSSKCTLSMITSVSTKELVNEGFTMVAVQLGTVTTDMRLDLNLPGAMSDIQSIETVDGILSNIVFAKENLNEKFIAWNGDVMP</sequence>
<dbReference type="Gene3D" id="3.40.50.720">
    <property type="entry name" value="NAD(P)-binding Rossmann-like Domain"/>
    <property type="match status" value="1"/>
</dbReference>